<accession>A0A1V8M6S7</accession>
<proteinExistence type="predicted"/>
<evidence type="ECO:0000256" key="1">
    <source>
        <dbReference type="SAM" id="Phobius"/>
    </source>
</evidence>
<dbReference type="EMBL" id="LPUF01000001">
    <property type="protein sequence ID" value="OQK17274.1"/>
    <property type="molecule type" value="Genomic_DNA"/>
</dbReference>
<evidence type="ECO:0000313" key="3">
    <source>
        <dbReference type="Proteomes" id="UP000191980"/>
    </source>
</evidence>
<keyword evidence="1" id="KW-0812">Transmembrane</keyword>
<feature type="transmembrane region" description="Helical" evidence="1">
    <location>
        <begin position="43"/>
        <end position="65"/>
    </location>
</feature>
<protein>
    <recommendedName>
        <fullName evidence="4">Signal transduction histidine kinase</fullName>
    </recommendedName>
</protein>
<sequence length="156" mass="17497">MRIFSLLLLLALLATAGLAVNNWDIFITPGALSFGFTTAQVPLGLVMLGIVIFITVLFLIDIAYLQSSALLEAHHHSRELQVNRKLIDQAEASQVTELYNFLESELAKQTAHGEEMKSEILEKVDQFENNLYGVVKQSENSLFAYIGELEDRLEKK</sequence>
<keyword evidence="3" id="KW-1185">Reference proteome</keyword>
<dbReference type="OrthoDB" id="8563966at2"/>
<evidence type="ECO:0000313" key="2">
    <source>
        <dbReference type="EMBL" id="OQK17274.1"/>
    </source>
</evidence>
<gene>
    <name evidence="2" type="ORF">AU255_05135</name>
</gene>
<organism evidence="2 3">
    <name type="scientific">Methyloprofundus sedimenti</name>
    <dbReference type="NCBI Taxonomy" id="1420851"/>
    <lineage>
        <taxon>Bacteria</taxon>
        <taxon>Pseudomonadati</taxon>
        <taxon>Pseudomonadota</taxon>
        <taxon>Gammaproteobacteria</taxon>
        <taxon>Methylococcales</taxon>
        <taxon>Methylococcaceae</taxon>
        <taxon>Methyloprofundus</taxon>
    </lineage>
</organism>
<dbReference type="AlphaFoldDB" id="A0A1V8M6S7"/>
<comment type="caution">
    <text evidence="2">The sequence shown here is derived from an EMBL/GenBank/DDBJ whole genome shotgun (WGS) entry which is preliminary data.</text>
</comment>
<keyword evidence="1" id="KW-0472">Membrane</keyword>
<dbReference type="Proteomes" id="UP000191980">
    <property type="component" value="Unassembled WGS sequence"/>
</dbReference>
<reference evidence="2 3" key="1">
    <citation type="submission" date="2015-12" db="EMBL/GenBank/DDBJ databases">
        <authorList>
            <person name="Shamseldin A."/>
            <person name="Moawad H."/>
            <person name="Abd El-Rahim W.M."/>
            <person name="Sadowsky M.J."/>
        </authorList>
    </citation>
    <scope>NUCLEOTIDE SEQUENCE [LARGE SCALE GENOMIC DNA]</scope>
    <source>
        <strain evidence="2 3">WF1</strain>
    </source>
</reference>
<name>A0A1V8M6S7_9GAMM</name>
<keyword evidence="1" id="KW-1133">Transmembrane helix</keyword>
<evidence type="ECO:0008006" key="4">
    <source>
        <dbReference type="Google" id="ProtNLM"/>
    </source>
</evidence>
<dbReference type="RefSeq" id="WP_080521884.1">
    <property type="nucleotide sequence ID" value="NZ_LPUF01000001.1"/>
</dbReference>